<evidence type="ECO:0000313" key="3">
    <source>
        <dbReference type="Proteomes" id="UP000266196"/>
    </source>
</evidence>
<feature type="non-terminal residue" evidence="2">
    <location>
        <position position="126"/>
    </location>
</feature>
<accession>A0A397ES26</accession>
<proteinExistence type="predicted"/>
<gene>
    <name evidence="2" type="ORF">DYB31_016147</name>
</gene>
<feature type="non-terminal residue" evidence="2">
    <location>
        <position position="1"/>
    </location>
</feature>
<feature type="region of interest" description="Disordered" evidence="1">
    <location>
        <begin position="51"/>
        <end position="83"/>
    </location>
</feature>
<dbReference type="EMBL" id="QUTE01017235">
    <property type="protein sequence ID" value="RHY93978.1"/>
    <property type="molecule type" value="Genomic_DNA"/>
</dbReference>
<protein>
    <submittedName>
        <fullName evidence="2">Uncharacterized protein</fullName>
    </submittedName>
</protein>
<sequence length="126" mass="14596">CSPFSNPSPAGVRCTWLMRPRWTLLGVTWRRWSTRRQTRSRGLYRQTMATPTVPSLPTTHLRGCTRPGNARPKFFSNASKTKRDTFWQQKSSILSPRTGLRTRNSWGCCPTRSRPSPLQRSFITRQ</sequence>
<name>A0A397ES26_APHAT</name>
<dbReference type="Proteomes" id="UP000266196">
    <property type="component" value="Unassembled WGS sequence"/>
</dbReference>
<evidence type="ECO:0000256" key="1">
    <source>
        <dbReference type="SAM" id="MobiDB-lite"/>
    </source>
</evidence>
<reference evidence="2 3" key="1">
    <citation type="submission" date="2018-08" db="EMBL/GenBank/DDBJ databases">
        <title>Aphanomyces genome sequencing and annotation.</title>
        <authorList>
            <person name="Minardi D."/>
            <person name="Oidtmann B."/>
            <person name="Van Der Giezen M."/>
            <person name="Studholme D.J."/>
        </authorList>
    </citation>
    <scope>NUCLEOTIDE SEQUENCE [LARGE SCALE GENOMIC DNA]</scope>
    <source>
        <strain evidence="2 3">197901</strain>
    </source>
</reference>
<comment type="caution">
    <text evidence="2">The sequence shown here is derived from an EMBL/GenBank/DDBJ whole genome shotgun (WGS) entry which is preliminary data.</text>
</comment>
<organism evidence="2 3">
    <name type="scientific">Aphanomyces astaci</name>
    <name type="common">Crayfish plague agent</name>
    <dbReference type="NCBI Taxonomy" id="112090"/>
    <lineage>
        <taxon>Eukaryota</taxon>
        <taxon>Sar</taxon>
        <taxon>Stramenopiles</taxon>
        <taxon>Oomycota</taxon>
        <taxon>Saprolegniomycetes</taxon>
        <taxon>Saprolegniales</taxon>
        <taxon>Verrucalvaceae</taxon>
        <taxon>Aphanomyces</taxon>
    </lineage>
</organism>
<dbReference type="AlphaFoldDB" id="A0A397ES26"/>
<evidence type="ECO:0000313" key="2">
    <source>
        <dbReference type="EMBL" id="RHY93978.1"/>
    </source>
</evidence>